<accession>A0A1J5QYM1</accession>
<dbReference type="EMBL" id="MLJW01000375">
    <property type="protein sequence ID" value="OIQ88362.1"/>
    <property type="molecule type" value="Genomic_DNA"/>
</dbReference>
<feature type="transmembrane region" description="Helical" evidence="7">
    <location>
        <begin position="210"/>
        <end position="229"/>
    </location>
</feature>
<evidence type="ECO:0000256" key="7">
    <source>
        <dbReference type="SAM" id="Phobius"/>
    </source>
</evidence>
<dbReference type="InterPro" id="IPR005524">
    <property type="entry name" value="DUF318"/>
</dbReference>
<evidence type="ECO:0000256" key="6">
    <source>
        <dbReference type="ARBA" id="ARBA00023136"/>
    </source>
</evidence>
<evidence type="ECO:0000256" key="3">
    <source>
        <dbReference type="ARBA" id="ARBA00022475"/>
    </source>
</evidence>
<dbReference type="Pfam" id="PF03773">
    <property type="entry name" value="ArsP_1"/>
    <property type="match status" value="1"/>
</dbReference>
<protein>
    <submittedName>
        <fullName evidence="8">Putative two-component membrane permease complex subunit</fullName>
    </submittedName>
</protein>
<evidence type="ECO:0000256" key="5">
    <source>
        <dbReference type="ARBA" id="ARBA00022989"/>
    </source>
</evidence>
<feature type="transmembrane region" description="Helical" evidence="7">
    <location>
        <begin position="370"/>
        <end position="389"/>
    </location>
</feature>
<feature type="transmembrane region" description="Helical" evidence="7">
    <location>
        <begin position="59"/>
        <end position="75"/>
    </location>
</feature>
<feature type="transmembrane region" description="Helical" evidence="7">
    <location>
        <begin position="275"/>
        <end position="293"/>
    </location>
</feature>
<dbReference type="PANTHER" id="PTHR42775">
    <property type="entry name" value="PERMEASE RV2963-RELATED"/>
    <property type="match status" value="1"/>
</dbReference>
<feature type="transmembrane region" description="Helical" evidence="7">
    <location>
        <begin position="327"/>
        <end position="349"/>
    </location>
</feature>
<feature type="transmembrane region" description="Helical" evidence="7">
    <location>
        <begin position="114"/>
        <end position="132"/>
    </location>
</feature>
<feature type="transmembrane region" description="Helical" evidence="7">
    <location>
        <begin position="305"/>
        <end position="321"/>
    </location>
</feature>
<keyword evidence="3" id="KW-1003">Cell membrane</keyword>
<dbReference type="InterPro" id="IPR053166">
    <property type="entry name" value="UPF0718_permease"/>
</dbReference>
<dbReference type="GO" id="GO:0005886">
    <property type="term" value="C:plasma membrane"/>
    <property type="evidence" value="ECO:0007669"/>
    <property type="project" value="UniProtKB-SubCell"/>
</dbReference>
<dbReference type="PANTHER" id="PTHR42775:SF1">
    <property type="entry name" value="PERMEASE RV2963-RELATED"/>
    <property type="match status" value="1"/>
</dbReference>
<comment type="subcellular location">
    <subcellularLocation>
        <location evidence="1">Cell membrane</location>
        <topology evidence="1">Multi-pass membrane protein</topology>
    </subcellularLocation>
</comment>
<comment type="similarity">
    <text evidence="2">Belongs to the UPF0718 family.</text>
</comment>
<evidence type="ECO:0000256" key="4">
    <source>
        <dbReference type="ARBA" id="ARBA00022692"/>
    </source>
</evidence>
<evidence type="ECO:0000256" key="1">
    <source>
        <dbReference type="ARBA" id="ARBA00004651"/>
    </source>
</evidence>
<organism evidence="8">
    <name type="scientific">mine drainage metagenome</name>
    <dbReference type="NCBI Taxonomy" id="410659"/>
    <lineage>
        <taxon>unclassified sequences</taxon>
        <taxon>metagenomes</taxon>
        <taxon>ecological metagenomes</taxon>
    </lineage>
</organism>
<keyword evidence="5 7" id="KW-1133">Transmembrane helix</keyword>
<feature type="transmembrane region" description="Helical" evidence="7">
    <location>
        <begin position="87"/>
        <end position="108"/>
    </location>
</feature>
<sequence>MLPRTRATGLINAASSPHPLHPFAASTVFQYRQTAFELTMNAPASMHQPAAAPTAPWKAWIWPLTFVAGWLLLYSQLQPATDALMRWLAAASGIAPSGHLYSALAFLVFEVPKVLMLLALIVFVVGVLQTFFTPEKTRAILAGKRQGVGNVLAASLGIVTPFCSCSAVPLFIGFLTAGVPLGVTFSFLVSAPMVNEVALALLYGMFGWRVALLYTGMGLLVAIGAGLVIGRMNPLHLVEAWVFEIPAVDAVELRMDWHARFAQGWKHVRDIVLKVAPYIVAGVGVGAWIHGYVPQDFMAHLMGRSAWWSVPLAVVIGVPMYSNAAGIIPVVQALLGKGAALGTTLAFMMSVTALSAPEFMILKKVMRPRLIALFAAVVTVGIAAVGYVFNAVM</sequence>
<feature type="transmembrane region" description="Helical" evidence="7">
    <location>
        <begin position="152"/>
        <end position="175"/>
    </location>
</feature>
<evidence type="ECO:0000313" key="8">
    <source>
        <dbReference type="EMBL" id="OIQ88362.1"/>
    </source>
</evidence>
<evidence type="ECO:0000256" key="2">
    <source>
        <dbReference type="ARBA" id="ARBA00006386"/>
    </source>
</evidence>
<reference evidence="8" key="1">
    <citation type="submission" date="2016-10" db="EMBL/GenBank/DDBJ databases">
        <title>Sequence of Gallionella enrichment culture.</title>
        <authorList>
            <person name="Poehlein A."/>
            <person name="Muehling M."/>
            <person name="Daniel R."/>
        </authorList>
    </citation>
    <scope>NUCLEOTIDE SEQUENCE</scope>
</reference>
<keyword evidence="6 7" id="KW-0472">Membrane</keyword>
<name>A0A1J5QYM1_9ZZZZ</name>
<keyword evidence="4 7" id="KW-0812">Transmembrane</keyword>
<feature type="transmembrane region" description="Helical" evidence="7">
    <location>
        <begin position="181"/>
        <end position="203"/>
    </location>
</feature>
<gene>
    <name evidence="8" type="ORF">GALL_297610</name>
</gene>
<comment type="caution">
    <text evidence="8">The sequence shown here is derived from an EMBL/GenBank/DDBJ whole genome shotgun (WGS) entry which is preliminary data.</text>
</comment>
<proteinExistence type="inferred from homology"/>
<dbReference type="AlphaFoldDB" id="A0A1J5QYM1"/>